<evidence type="ECO:0000313" key="2">
    <source>
        <dbReference type="EMBL" id="CAL6030743.1"/>
    </source>
</evidence>
<evidence type="ECO:0000313" key="3">
    <source>
        <dbReference type="Proteomes" id="UP001642409"/>
    </source>
</evidence>
<accession>A0ABP1J6R8</accession>
<dbReference type="Proteomes" id="UP001642409">
    <property type="component" value="Unassembled WGS sequence"/>
</dbReference>
<comment type="caution">
    <text evidence="2">The sequence shown here is derived from an EMBL/GenBank/DDBJ whole genome shotgun (WGS) entry which is preliminary data.</text>
</comment>
<organism evidence="2 3">
    <name type="scientific">Hexamita inflata</name>
    <dbReference type="NCBI Taxonomy" id="28002"/>
    <lineage>
        <taxon>Eukaryota</taxon>
        <taxon>Metamonada</taxon>
        <taxon>Diplomonadida</taxon>
        <taxon>Hexamitidae</taxon>
        <taxon>Hexamitinae</taxon>
        <taxon>Hexamita</taxon>
    </lineage>
</organism>
<gene>
    <name evidence="2" type="ORF">HINF_LOCUS33620</name>
</gene>
<proteinExistence type="predicted"/>
<sequence length="99" mass="11619">MNIIEALRFVEFHVQYKNTITNDDDRQIFLYIFIHIKYDENLFHQSAPFQAQAFAKRMMQFVVYETTGNTWTYGIIVFGVIVLFTVASVGAVIFIQRSQ</sequence>
<evidence type="ECO:0000256" key="1">
    <source>
        <dbReference type="SAM" id="Phobius"/>
    </source>
</evidence>
<dbReference type="EMBL" id="CAXDID020000117">
    <property type="protein sequence ID" value="CAL6030743.1"/>
    <property type="molecule type" value="Genomic_DNA"/>
</dbReference>
<protein>
    <submittedName>
        <fullName evidence="2">Hypothetical_protein</fullName>
    </submittedName>
</protein>
<keyword evidence="1" id="KW-0472">Membrane</keyword>
<reference evidence="2 3" key="1">
    <citation type="submission" date="2024-07" db="EMBL/GenBank/DDBJ databases">
        <authorList>
            <person name="Akdeniz Z."/>
        </authorList>
    </citation>
    <scope>NUCLEOTIDE SEQUENCE [LARGE SCALE GENOMIC DNA]</scope>
</reference>
<keyword evidence="3" id="KW-1185">Reference proteome</keyword>
<feature type="transmembrane region" description="Helical" evidence="1">
    <location>
        <begin position="71"/>
        <end position="95"/>
    </location>
</feature>
<keyword evidence="1" id="KW-1133">Transmembrane helix</keyword>
<name>A0ABP1J6R8_9EUKA</name>
<keyword evidence="1" id="KW-0812">Transmembrane</keyword>